<dbReference type="Proteomes" id="UP000228987">
    <property type="component" value="Unassembled WGS sequence"/>
</dbReference>
<sequence length="162" mass="18822">MSEDTPEIGLVIRHVYLWRNEKQRGHEEGRKARPCLIVHKRQNEYDETEVFICPITHTKPSNPALALEIPLITKQRLKLDDEQSWIITSELNRFTWKGTDLRQTQTGEFAYGFLPHGLTKASVRQVQKNAKTKTLDIVSRDDPVLLKAIRDLKNKNRPKNPN</sequence>
<proteinExistence type="predicted"/>
<gene>
    <name evidence="1" type="ORF">COA71_08595</name>
</gene>
<evidence type="ECO:0000313" key="2">
    <source>
        <dbReference type="Proteomes" id="UP000228987"/>
    </source>
</evidence>
<dbReference type="AlphaFoldDB" id="A0A2A5CCJ7"/>
<organism evidence="1 2">
    <name type="scientific">SAR86 cluster bacterium</name>
    <dbReference type="NCBI Taxonomy" id="2030880"/>
    <lineage>
        <taxon>Bacteria</taxon>
        <taxon>Pseudomonadati</taxon>
        <taxon>Pseudomonadota</taxon>
        <taxon>Gammaproteobacteria</taxon>
        <taxon>SAR86 cluster</taxon>
    </lineage>
</organism>
<reference evidence="2" key="1">
    <citation type="submission" date="2017-08" db="EMBL/GenBank/DDBJ databases">
        <title>A dynamic microbial community with high functional redundancy inhabits the cold, oxic subseafloor aquifer.</title>
        <authorList>
            <person name="Tully B.J."/>
            <person name="Wheat C.G."/>
            <person name="Glazer B.T."/>
            <person name="Huber J.A."/>
        </authorList>
    </citation>
    <scope>NUCLEOTIDE SEQUENCE [LARGE SCALE GENOMIC DNA]</scope>
</reference>
<dbReference type="Gene3D" id="2.30.30.110">
    <property type="match status" value="1"/>
</dbReference>
<comment type="caution">
    <text evidence="1">The sequence shown here is derived from an EMBL/GenBank/DDBJ whole genome shotgun (WGS) entry which is preliminary data.</text>
</comment>
<dbReference type="GO" id="GO:0003677">
    <property type="term" value="F:DNA binding"/>
    <property type="evidence" value="ECO:0007669"/>
    <property type="project" value="InterPro"/>
</dbReference>
<dbReference type="InterPro" id="IPR003477">
    <property type="entry name" value="PemK-like"/>
</dbReference>
<accession>A0A2A5CCJ7</accession>
<name>A0A2A5CCJ7_9GAMM</name>
<evidence type="ECO:0000313" key="1">
    <source>
        <dbReference type="EMBL" id="PCJ41096.1"/>
    </source>
</evidence>
<dbReference type="Pfam" id="PF02452">
    <property type="entry name" value="PemK_toxin"/>
    <property type="match status" value="1"/>
</dbReference>
<dbReference type="EMBL" id="NVWI01000006">
    <property type="protein sequence ID" value="PCJ41096.1"/>
    <property type="molecule type" value="Genomic_DNA"/>
</dbReference>
<protein>
    <submittedName>
        <fullName evidence="1">Growth inhibitor PemK</fullName>
    </submittedName>
</protein>
<dbReference type="InterPro" id="IPR011067">
    <property type="entry name" value="Plasmid_toxin/cell-grow_inhib"/>
</dbReference>